<evidence type="ECO:0000256" key="7">
    <source>
        <dbReference type="ARBA" id="ARBA00023212"/>
    </source>
</evidence>
<keyword evidence="13" id="KW-1185">Reference proteome</keyword>
<feature type="coiled-coil region" evidence="11">
    <location>
        <begin position="88"/>
        <end position="115"/>
    </location>
</feature>
<keyword evidence="4" id="KW-0282">Flagellum</keyword>
<evidence type="ECO:0000256" key="5">
    <source>
        <dbReference type="ARBA" id="ARBA00023054"/>
    </source>
</evidence>
<reference evidence="14" key="1">
    <citation type="submission" date="2025-08" db="UniProtKB">
        <authorList>
            <consortium name="RefSeq"/>
        </authorList>
    </citation>
    <scope>IDENTIFICATION</scope>
</reference>
<evidence type="ECO:0000256" key="2">
    <source>
        <dbReference type="ARBA" id="ARBA00006875"/>
    </source>
</evidence>
<keyword evidence="5 11" id="KW-0175">Coiled coil</keyword>
<dbReference type="RefSeq" id="XP_004647951.1">
    <property type="nucleotide sequence ID" value="XM_004647894.2"/>
</dbReference>
<gene>
    <name evidence="14" type="primary">Ribc1</name>
</gene>
<evidence type="ECO:0000256" key="10">
    <source>
        <dbReference type="ARBA" id="ARBA00046435"/>
    </source>
</evidence>
<dbReference type="FunCoup" id="A0A6P3FVM3">
    <property type="interactions" value="16"/>
</dbReference>
<evidence type="ECO:0000256" key="3">
    <source>
        <dbReference type="ARBA" id="ARBA00022490"/>
    </source>
</evidence>
<comment type="subcellular location">
    <subcellularLocation>
        <location evidence="1">Cytoplasm</location>
        <location evidence="1">Cytoskeleton</location>
        <location evidence="1">Flagellum axoneme</location>
    </subcellularLocation>
</comment>
<evidence type="ECO:0000256" key="8">
    <source>
        <dbReference type="ARBA" id="ARBA00023273"/>
    </source>
</evidence>
<feature type="region of interest" description="Disordered" evidence="12">
    <location>
        <begin position="262"/>
        <end position="283"/>
    </location>
</feature>
<dbReference type="Pfam" id="PF05914">
    <property type="entry name" value="RIB43A"/>
    <property type="match status" value="1"/>
</dbReference>
<evidence type="ECO:0000256" key="1">
    <source>
        <dbReference type="ARBA" id="ARBA00004611"/>
    </source>
</evidence>
<dbReference type="PANTHER" id="PTHR14517:SF11">
    <property type="entry name" value="RIB43A-LIKE WITH COILED-COILS PROTEIN 1"/>
    <property type="match status" value="1"/>
</dbReference>
<keyword evidence="3" id="KW-0963">Cytoplasm</keyword>
<keyword evidence="6" id="KW-0969">Cilium</keyword>
<evidence type="ECO:0000256" key="12">
    <source>
        <dbReference type="SAM" id="MobiDB-lite"/>
    </source>
</evidence>
<keyword evidence="8" id="KW-0966">Cell projection</keyword>
<dbReference type="GeneID" id="101577849"/>
<comment type="similarity">
    <text evidence="2">Belongs to the RIB43A family.</text>
</comment>
<evidence type="ECO:0000313" key="13">
    <source>
        <dbReference type="Proteomes" id="UP000515203"/>
    </source>
</evidence>
<evidence type="ECO:0000313" key="14">
    <source>
        <dbReference type="RefSeq" id="XP_004647951.1"/>
    </source>
</evidence>
<evidence type="ECO:0000256" key="6">
    <source>
        <dbReference type="ARBA" id="ARBA00023069"/>
    </source>
</evidence>
<keyword evidence="7" id="KW-0206">Cytoskeleton</keyword>
<protein>
    <recommendedName>
        <fullName evidence="9">RIB43A-like with coiled-coils protein 1</fullName>
    </recommendedName>
</protein>
<dbReference type="InterPro" id="IPR008805">
    <property type="entry name" value="RIB43A"/>
</dbReference>
<evidence type="ECO:0000256" key="9">
    <source>
        <dbReference type="ARBA" id="ARBA00041087"/>
    </source>
</evidence>
<dbReference type="PANTHER" id="PTHR14517">
    <property type="entry name" value="RIB43A-RELATED"/>
    <property type="match status" value="1"/>
</dbReference>
<dbReference type="OrthoDB" id="429119at2759"/>
<name>A0A6P3FVM3_OCTDE</name>
<dbReference type="CTD" id="158787"/>
<dbReference type="AlphaFoldDB" id="A0A6P3FVM3"/>
<feature type="compositionally biased region" description="Basic and acidic residues" evidence="12">
    <location>
        <begin position="233"/>
        <end position="242"/>
    </location>
</feature>
<accession>A0A6P3FVM3</accession>
<evidence type="ECO:0000256" key="4">
    <source>
        <dbReference type="ARBA" id="ARBA00022846"/>
    </source>
</evidence>
<dbReference type="InParanoid" id="A0A6P3FVM3"/>
<comment type="subunit">
    <text evidence="10">Microtubule inner protein component of sperm flagellar doublet microtubules.</text>
</comment>
<organism evidence="13 14">
    <name type="scientific">Octodon degus</name>
    <name type="common">Degu</name>
    <name type="synonym">Sciurus degus</name>
    <dbReference type="NCBI Taxonomy" id="10160"/>
    <lineage>
        <taxon>Eukaryota</taxon>
        <taxon>Metazoa</taxon>
        <taxon>Chordata</taxon>
        <taxon>Craniata</taxon>
        <taxon>Vertebrata</taxon>
        <taxon>Euteleostomi</taxon>
        <taxon>Mammalia</taxon>
        <taxon>Eutheria</taxon>
        <taxon>Euarchontoglires</taxon>
        <taxon>Glires</taxon>
        <taxon>Rodentia</taxon>
        <taxon>Hystricomorpha</taxon>
        <taxon>Octodontidae</taxon>
        <taxon>Octodon</taxon>
    </lineage>
</organism>
<evidence type="ECO:0000256" key="11">
    <source>
        <dbReference type="SAM" id="Coils"/>
    </source>
</evidence>
<feature type="region of interest" description="Disordered" evidence="12">
    <location>
        <begin position="232"/>
        <end position="251"/>
    </location>
</feature>
<sequence>MYKADLSSDPKEVAAIEARRNREKDRQNRFFNVKNRVMGVDVEALNNQVEEHKLQEARERNKEEAYGTKNVHYDLVAQMLEKEEAKRARRMAKKIQDFRQQKQEFKNRCEFKLQDPFQFQGCVAQYREPPACLSDNGPFCGPASMHCFLGEDLDRASFLRMQQQQFRYNLDRQLQEQQQVRAEQKYADTLSDQLQLAMDTQATQMARLEESCRVAMRSARANANKVQAARLAEQQHNEHQRQQEANLTDIQKQSTSNLLTENTQATQHSMAPHRVQPYGWKGMTPDQKADIKRAQEAQCHEKEAQRQAEQALDDKWASQTVCLAQAALELEEQEKELCAEFQRGLGSFNQQLAQDQKAQQNYLNSVIYTNQPTAQYYLQFNTSSR</sequence>
<proteinExistence type="inferred from homology"/>
<dbReference type="Proteomes" id="UP000515203">
    <property type="component" value="Unplaced"/>
</dbReference>